<dbReference type="OrthoDB" id="3725564at2"/>
<dbReference type="Pfam" id="PF10282">
    <property type="entry name" value="Lactonase"/>
    <property type="match status" value="1"/>
</dbReference>
<protein>
    <submittedName>
        <fullName evidence="2">6-phosphogluconolactonase</fullName>
    </submittedName>
</protein>
<dbReference type="RefSeq" id="WP_131169257.1">
    <property type="nucleotide sequence ID" value="NZ_SDMQ01000013.1"/>
</dbReference>
<dbReference type="PANTHER" id="PTHR30344:SF1">
    <property type="entry name" value="6-PHOSPHOGLUCONOLACTONASE"/>
    <property type="match status" value="1"/>
</dbReference>
<dbReference type="InterPro" id="IPR015943">
    <property type="entry name" value="WD40/YVTN_repeat-like_dom_sf"/>
</dbReference>
<dbReference type="GO" id="GO:0017057">
    <property type="term" value="F:6-phosphogluconolactonase activity"/>
    <property type="evidence" value="ECO:0007669"/>
    <property type="project" value="TreeGrafter"/>
</dbReference>
<sequence>MTETTLVLVGNAKAGTVSVLKLGEGSLEPLSTSTIGAGTGTFAVDAAHSLVYCATKQPEPAIVTLRLDRSSGVLTEVARRAVADPLAYLTLTRDGDLLLGASYHGGWGVAWPVADGGLVGEETSRVEHANLHCVVTDSASRYAYFVSLGDDLISQTAIGEDGVLTPLDPPTVAAPEGSGPRHLVLAADEHAAYLVTEFSGEAIRLERDPATGQLTRAESVSIVDPEAGLTHSRFGADPMAEHLIWGADVHVARFGSYLLATERTASTVAVVSLDADGLLGGVVGLVPTEAQPRGFAVAPDSRHVVVAGEGSGSVALYELSDEGELVKRDRHETGAGANWVRFA</sequence>
<name>A0A4V2JS92_9ACTN</name>
<comment type="similarity">
    <text evidence="1">Belongs to the cycloisomerase 2 family.</text>
</comment>
<dbReference type="PANTHER" id="PTHR30344">
    <property type="entry name" value="6-PHOSPHOGLUCONOLACTONASE-RELATED"/>
    <property type="match status" value="1"/>
</dbReference>
<gene>
    <name evidence="2" type="ORF">ET989_11905</name>
</gene>
<reference evidence="2 3" key="1">
    <citation type="submission" date="2019-01" db="EMBL/GenBank/DDBJ databases">
        <title>Lactibacter flavus gen. nov., sp. nov., a novel bacterium of the family Propionibacteriaceae isolated from raw milk and dairy products.</title>
        <authorList>
            <person name="Huptas C."/>
            <person name="Wenning M."/>
            <person name="Breitenwieser F."/>
            <person name="Doll E."/>
            <person name="Von Neubeck M."/>
            <person name="Busse H.-J."/>
            <person name="Scherer S."/>
        </authorList>
    </citation>
    <scope>NUCLEOTIDE SEQUENCE [LARGE SCALE GENOMIC DNA]</scope>
    <source>
        <strain evidence="2 3">KCTC 33808</strain>
    </source>
</reference>
<dbReference type="GO" id="GO:0005829">
    <property type="term" value="C:cytosol"/>
    <property type="evidence" value="ECO:0007669"/>
    <property type="project" value="TreeGrafter"/>
</dbReference>
<accession>A0A4V2JS92</accession>
<dbReference type="EMBL" id="SDMQ01000013">
    <property type="protein sequence ID" value="TBT83175.1"/>
    <property type="molecule type" value="Genomic_DNA"/>
</dbReference>
<organism evidence="2 3">
    <name type="scientific">Propioniciclava sinopodophylli</name>
    <dbReference type="NCBI Taxonomy" id="1837344"/>
    <lineage>
        <taxon>Bacteria</taxon>
        <taxon>Bacillati</taxon>
        <taxon>Actinomycetota</taxon>
        <taxon>Actinomycetes</taxon>
        <taxon>Propionibacteriales</taxon>
        <taxon>Propionibacteriaceae</taxon>
        <taxon>Propioniciclava</taxon>
    </lineage>
</organism>
<evidence type="ECO:0000313" key="3">
    <source>
        <dbReference type="Proteomes" id="UP000292373"/>
    </source>
</evidence>
<evidence type="ECO:0000256" key="1">
    <source>
        <dbReference type="ARBA" id="ARBA00005564"/>
    </source>
</evidence>
<dbReference type="InterPro" id="IPR019405">
    <property type="entry name" value="Lactonase_7-beta_prop"/>
</dbReference>
<dbReference type="InterPro" id="IPR050282">
    <property type="entry name" value="Cycloisomerase_2"/>
</dbReference>
<proteinExistence type="inferred from homology"/>
<comment type="caution">
    <text evidence="2">The sequence shown here is derived from an EMBL/GenBank/DDBJ whole genome shotgun (WGS) entry which is preliminary data.</text>
</comment>
<keyword evidence="3" id="KW-1185">Reference proteome</keyword>
<evidence type="ECO:0000313" key="2">
    <source>
        <dbReference type="EMBL" id="TBT83175.1"/>
    </source>
</evidence>
<dbReference type="Gene3D" id="2.130.10.10">
    <property type="entry name" value="YVTN repeat-like/Quinoprotein amine dehydrogenase"/>
    <property type="match status" value="1"/>
</dbReference>
<dbReference type="InterPro" id="IPR011045">
    <property type="entry name" value="N2O_reductase_N"/>
</dbReference>
<dbReference type="SUPFAM" id="SSF50974">
    <property type="entry name" value="Nitrous oxide reductase, N-terminal domain"/>
    <property type="match status" value="1"/>
</dbReference>
<dbReference type="Proteomes" id="UP000292373">
    <property type="component" value="Unassembled WGS sequence"/>
</dbReference>
<dbReference type="AlphaFoldDB" id="A0A4V2JS92"/>